<reference evidence="2" key="1">
    <citation type="submission" date="2022-11" db="EMBL/GenBank/DDBJ databases">
        <title>Centuries of genome instability and evolution in soft-shell clam transmissible cancer (bioRxiv).</title>
        <authorList>
            <person name="Hart S.F.M."/>
            <person name="Yonemitsu M.A."/>
            <person name="Giersch R.M."/>
            <person name="Beal B.F."/>
            <person name="Arriagada G."/>
            <person name="Davis B.W."/>
            <person name="Ostrander E.A."/>
            <person name="Goff S.P."/>
            <person name="Metzger M.J."/>
        </authorList>
    </citation>
    <scope>NUCLEOTIDE SEQUENCE</scope>
    <source>
        <strain evidence="2">MELC-2E11</strain>
        <tissue evidence="2">Siphon/mantle</tissue>
    </source>
</reference>
<accession>A0ABY7G8T7</accession>
<sequence length="246" mass="28079">MFCAVCVKMHDRILKEHSVLDKSRQHLWSKENADGYDTIGFVQNNILDESQQKSSTQEKDSTYVNSASFRGNMLDESHHITEENDSTYVNSASVRGNMLDRSQYLSWNKESGGVHGFADCPTTESTRKEMDRDRPKLTPAKEIFGNVLDSPLSKLCGIVGKTSLYFDDEGVRLLHTDRKTYVKIPLNMIRRYGIEGCIFYIEVGRGFCFGEGFIHTKCYSRTDAKLANTYMIETISKRKKTVHKCV</sequence>
<dbReference type="InterPro" id="IPR002404">
    <property type="entry name" value="IRS_PTB"/>
</dbReference>
<dbReference type="Proteomes" id="UP001164746">
    <property type="component" value="Chromosome 16"/>
</dbReference>
<feature type="domain" description="IRS-type PTB" evidence="1">
    <location>
        <begin position="156"/>
        <end position="213"/>
    </location>
</feature>
<keyword evidence="3" id="KW-1185">Reference proteome</keyword>
<dbReference type="Gene3D" id="2.30.29.30">
    <property type="entry name" value="Pleckstrin-homology domain (PH domain)/Phosphotyrosine-binding domain (PTB)"/>
    <property type="match status" value="1"/>
</dbReference>
<evidence type="ECO:0000313" key="3">
    <source>
        <dbReference type="Proteomes" id="UP001164746"/>
    </source>
</evidence>
<dbReference type="SUPFAM" id="SSF50729">
    <property type="entry name" value="PH domain-like"/>
    <property type="match status" value="1"/>
</dbReference>
<protein>
    <recommendedName>
        <fullName evidence="1">IRS-type PTB domain-containing protein</fullName>
    </recommendedName>
</protein>
<proteinExistence type="predicted"/>
<gene>
    <name evidence="2" type="ORF">MAR_003407</name>
</gene>
<organism evidence="2 3">
    <name type="scientific">Mya arenaria</name>
    <name type="common">Soft-shell clam</name>
    <dbReference type="NCBI Taxonomy" id="6604"/>
    <lineage>
        <taxon>Eukaryota</taxon>
        <taxon>Metazoa</taxon>
        <taxon>Spiralia</taxon>
        <taxon>Lophotrochozoa</taxon>
        <taxon>Mollusca</taxon>
        <taxon>Bivalvia</taxon>
        <taxon>Autobranchia</taxon>
        <taxon>Heteroconchia</taxon>
        <taxon>Euheterodonta</taxon>
        <taxon>Imparidentia</taxon>
        <taxon>Neoheterodontei</taxon>
        <taxon>Myida</taxon>
        <taxon>Myoidea</taxon>
        <taxon>Myidae</taxon>
        <taxon>Mya</taxon>
    </lineage>
</organism>
<dbReference type="InterPro" id="IPR011993">
    <property type="entry name" value="PH-like_dom_sf"/>
</dbReference>
<evidence type="ECO:0000259" key="1">
    <source>
        <dbReference type="Pfam" id="PF02174"/>
    </source>
</evidence>
<name>A0ABY7G8T7_MYAAR</name>
<dbReference type="Pfam" id="PF02174">
    <property type="entry name" value="IRS"/>
    <property type="match status" value="1"/>
</dbReference>
<dbReference type="SMART" id="SM01244">
    <property type="entry name" value="IRS"/>
    <property type="match status" value="1"/>
</dbReference>
<evidence type="ECO:0000313" key="2">
    <source>
        <dbReference type="EMBL" id="WAR29839.1"/>
    </source>
</evidence>
<dbReference type="EMBL" id="CP111027">
    <property type="protein sequence ID" value="WAR29839.1"/>
    <property type="molecule type" value="Genomic_DNA"/>
</dbReference>